<dbReference type="EMBL" id="GDHF01026312">
    <property type="protein sequence ID" value="JAI26002.1"/>
    <property type="molecule type" value="Transcribed_RNA"/>
</dbReference>
<sequence>MCKGADHKLRSCPMFLNMAPADRIKFAKRNNRCINCLGFGHLVPQCTSAFNCSTCHARHHTLLHVRTVQPISQRVSSTPSDEIPSTSIQAQQSRNFKKSNGKPTTQVQSCFANSDKGVLLGTAQININHNGVTYAARALIDSGSECSFITERMNRRIKLPARKINAQVSGINNTVAAQVKESCCVELRSPIDQLISITTNMTVLPKLTRNLPTCHISALTRQAFPDLTLADKRFFVNEPVDVILGGDVYSQIMLDGIRKNVLGSLLAQETVFGWIFTGRANTIKPTNTCVSYYNEISLEKQLASFWELEEMPKERKLSEEDRYCEELYQKTTSRNEDGKYVVSLPFKKDYPVNIRLGSSLKIAYSQFYRKKAHLQKCVWCSMHLNQLQTALR</sequence>
<dbReference type="InterPro" id="IPR021109">
    <property type="entry name" value="Peptidase_aspartic_dom_sf"/>
</dbReference>
<dbReference type="PANTHER" id="PTHR47331:SF1">
    <property type="entry name" value="GAG-LIKE PROTEIN"/>
    <property type="match status" value="1"/>
</dbReference>
<gene>
    <name evidence="2" type="ORF">c1_g4_i8</name>
</gene>
<dbReference type="AlphaFoldDB" id="A0A0K8UH43"/>
<dbReference type="CDD" id="cd00303">
    <property type="entry name" value="retropepsin_like"/>
    <property type="match status" value="1"/>
</dbReference>
<name>A0A0K8UH43_BACLA</name>
<feature type="compositionally biased region" description="Polar residues" evidence="1">
    <location>
        <begin position="73"/>
        <end position="94"/>
    </location>
</feature>
<accession>A0A0K8UH43</accession>
<proteinExistence type="predicted"/>
<organism evidence="2">
    <name type="scientific">Bactrocera latifrons</name>
    <name type="common">Malaysian fruit fly</name>
    <name type="synonym">Chaetodacus latifrons</name>
    <dbReference type="NCBI Taxonomy" id="174628"/>
    <lineage>
        <taxon>Eukaryota</taxon>
        <taxon>Metazoa</taxon>
        <taxon>Ecdysozoa</taxon>
        <taxon>Arthropoda</taxon>
        <taxon>Hexapoda</taxon>
        <taxon>Insecta</taxon>
        <taxon>Pterygota</taxon>
        <taxon>Neoptera</taxon>
        <taxon>Endopterygota</taxon>
        <taxon>Diptera</taxon>
        <taxon>Brachycera</taxon>
        <taxon>Muscomorpha</taxon>
        <taxon>Tephritoidea</taxon>
        <taxon>Tephritidae</taxon>
        <taxon>Bactrocera</taxon>
        <taxon>Bactrocera</taxon>
    </lineage>
</organism>
<protein>
    <submittedName>
        <fullName evidence="2">Uncharacterized protein</fullName>
    </submittedName>
</protein>
<dbReference type="PANTHER" id="PTHR47331">
    <property type="entry name" value="PHD-TYPE DOMAIN-CONTAINING PROTEIN"/>
    <property type="match status" value="1"/>
</dbReference>
<dbReference type="OrthoDB" id="8037270at2759"/>
<reference evidence="2" key="1">
    <citation type="submission" date="2015-06" db="EMBL/GenBank/DDBJ databases">
        <authorList>
            <person name="Hoefler B.C."/>
            <person name="Straight P.D."/>
        </authorList>
    </citation>
    <scope>NUCLEOTIDE SEQUENCE</scope>
</reference>
<evidence type="ECO:0000313" key="2">
    <source>
        <dbReference type="EMBL" id="JAI26002.1"/>
    </source>
</evidence>
<feature type="region of interest" description="Disordered" evidence="1">
    <location>
        <begin position="73"/>
        <end position="102"/>
    </location>
</feature>
<evidence type="ECO:0000256" key="1">
    <source>
        <dbReference type="SAM" id="MobiDB-lite"/>
    </source>
</evidence>
<dbReference type="Gene3D" id="2.40.70.10">
    <property type="entry name" value="Acid Proteases"/>
    <property type="match status" value="1"/>
</dbReference>